<dbReference type="EMBL" id="OU895879">
    <property type="protein sequence ID" value="CAG9806271.1"/>
    <property type="molecule type" value="Genomic_DNA"/>
</dbReference>
<reference evidence="2" key="2">
    <citation type="submission" date="2022-10" db="EMBL/GenBank/DDBJ databases">
        <authorList>
            <consortium name="ENA_rothamsted_submissions"/>
            <consortium name="culmorum"/>
            <person name="King R."/>
        </authorList>
    </citation>
    <scope>NUCLEOTIDE SEQUENCE</scope>
</reference>
<dbReference type="GO" id="GO:0005737">
    <property type="term" value="C:cytoplasm"/>
    <property type="evidence" value="ECO:0007669"/>
    <property type="project" value="TreeGrafter"/>
</dbReference>
<dbReference type="Pfam" id="PF25556">
    <property type="entry name" value="SET_TTL"/>
    <property type="match status" value="1"/>
</dbReference>
<accession>A0A9N9RZE6</accession>
<dbReference type="PANTHER" id="PTHR46088:SF1">
    <property type="entry name" value="TUBULIN--TYROSINE LIGASE-LIKE PROTEIN 12"/>
    <property type="match status" value="1"/>
</dbReference>
<dbReference type="Gene3D" id="3.30.470.20">
    <property type="entry name" value="ATP-grasp fold, B domain"/>
    <property type="match status" value="1"/>
</dbReference>
<sequence length="606" mass="71108">MDNLADLNCFETFLTLHAGQLKASGVPDIYYKALFQKVHSQIFDGGEYFQLLLLDYGDEERGEKDPVFTVVSLQDIKTDCPNCIFLLDHQITFKLDSIRKELIENPSIVHRLSSMMGLPDKYDIDNVLESIWKYCNFYSINAQGAPVEETLPMWYINDELGSAVLHSDEPNFRIVPFIHAPTQLTYSLLYPIVDVEKGDQITRDFIENVMVNRELMLLPWQEHNFSDESFVQKEPERSYFLQGRIEESLPEDGTNSPIIDRNQPLKVFTDYEFVSKYLTDDVFEIVEESEKAQILWLTKHFKGFKELSEEFPNTFINQFPFENVVTIKDILAVVCRRSIEKHHDPETLETYPNWLPTTFNLKTELKEFVSYYQQRGAKELDNYWIIKPFNLARSLDTTITNNLSQIIRLSQTGPKIAQKYISNPVLFYRPDADGKVKFDVRYVILLSKVKPLEVYVYKKFFLRFSNIPFSMCEFDVYEKHFTVMNYGEKLILKHIKCENFVNLWKEQYENNQWDGIEDEICSMLKQVFINATIEKPPCGIADNPQSRGLYAADIMLSHENGKFQPKLLEINFVPDMKRACEYYNDCYNDIFKLLFLGEENEVFRRI</sequence>
<reference evidence="2" key="1">
    <citation type="submission" date="2022-01" db="EMBL/GenBank/DDBJ databases">
        <authorList>
            <person name="King R."/>
        </authorList>
    </citation>
    <scope>NUCLEOTIDE SEQUENCE</scope>
</reference>
<dbReference type="PANTHER" id="PTHR46088">
    <property type="entry name" value="TUBULIN--TYROSINE LIGASE-LIKE PROTEIN 12"/>
    <property type="match status" value="1"/>
</dbReference>
<gene>
    <name evidence="2" type="ORF">CHIRRI_LOCUS9132</name>
</gene>
<evidence type="ECO:0000313" key="3">
    <source>
        <dbReference type="Proteomes" id="UP001153620"/>
    </source>
</evidence>
<dbReference type="Pfam" id="PF03133">
    <property type="entry name" value="TTL"/>
    <property type="match status" value="1"/>
</dbReference>
<dbReference type="InterPro" id="IPR004344">
    <property type="entry name" value="TTL/TTLL_fam"/>
</dbReference>
<organism evidence="2 3">
    <name type="scientific">Chironomus riparius</name>
    <dbReference type="NCBI Taxonomy" id="315576"/>
    <lineage>
        <taxon>Eukaryota</taxon>
        <taxon>Metazoa</taxon>
        <taxon>Ecdysozoa</taxon>
        <taxon>Arthropoda</taxon>
        <taxon>Hexapoda</taxon>
        <taxon>Insecta</taxon>
        <taxon>Pterygota</taxon>
        <taxon>Neoptera</taxon>
        <taxon>Endopterygota</taxon>
        <taxon>Diptera</taxon>
        <taxon>Nematocera</taxon>
        <taxon>Chironomoidea</taxon>
        <taxon>Chironomidae</taxon>
        <taxon>Chironominae</taxon>
        <taxon>Chironomus</taxon>
    </lineage>
</organism>
<keyword evidence="3" id="KW-1185">Reference proteome</keyword>
<feature type="domain" description="Tubulin--tyrosine ligase-like protein 12 SET-like" evidence="1">
    <location>
        <begin position="74"/>
        <end position="222"/>
    </location>
</feature>
<name>A0A9N9RZE6_9DIPT</name>
<evidence type="ECO:0000259" key="1">
    <source>
        <dbReference type="Pfam" id="PF25556"/>
    </source>
</evidence>
<proteinExistence type="predicted"/>
<evidence type="ECO:0000313" key="2">
    <source>
        <dbReference type="EMBL" id="CAG9806271.1"/>
    </source>
</evidence>
<dbReference type="Proteomes" id="UP001153620">
    <property type="component" value="Chromosome 3"/>
</dbReference>
<dbReference type="AlphaFoldDB" id="A0A9N9RZE6"/>
<dbReference type="SUPFAM" id="SSF56059">
    <property type="entry name" value="Glutathione synthetase ATP-binding domain-like"/>
    <property type="match status" value="1"/>
</dbReference>
<dbReference type="InterPro" id="IPR027749">
    <property type="entry name" value="TTLL12"/>
</dbReference>
<dbReference type="OrthoDB" id="60477at2759"/>
<dbReference type="InterPro" id="IPR057954">
    <property type="entry name" value="SET_TTL12"/>
</dbReference>
<protein>
    <recommendedName>
        <fullName evidence="1">Tubulin--tyrosine ligase-like protein 12 SET-like domain-containing protein</fullName>
    </recommendedName>
</protein>